<dbReference type="EMBL" id="NJES01000818">
    <property type="protein sequence ID" value="PHH69143.1"/>
    <property type="molecule type" value="Genomic_DNA"/>
</dbReference>
<dbReference type="OrthoDB" id="412402at2759"/>
<comment type="caution">
    <text evidence="1">The sequence shown here is derived from an EMBL/GenBank/DDBJ whole genome shotgun (WGS) entry which is preliminary data.</text>
</comment>
<name>A0A2C5YNE9_9HYPO</name>
<reference evidence="1 2" key="1">
    <citation type="submission" date="2017-06" db="EMBL/GenBank/DDBJ databases">
        <title>Ant-infecting Ophiocordyceps genomes reveal a high diversity of potential behavioral manipulation genes and a possible major role for enterotoxins.</title>
        <authorList>
            <person name="De Bekker C."/>
            <person name="Evans H.C."/>
            <person name="Brachmann A."/>
            <person name="Hughes D.P."/>
        </authorList>
    </citation>
    <scope>NUCLEOTIDE SEQUENCE [LARGE SCALE GENOMIC DNA]</scope>
    <source>
        <strain evidence="1 2">Map16</strain>
    </source>
</reference>
<dbReference type="AlphaFoldDB" id="A0A2C5YNE9"/>
<protein>
    <submittedName>
        <fullName evidence="1">Uncharacterized protein</fullName>
    </submittedName>
</protein>
<proteinExistence type="predicted"/>
<sequence length="419" mass="48366">MSFSPDPDDVSGFINLNHCFEMEFLVAKKRADVTYSDEDELSEDSEASSLCQLRWFCPPEAVDPELEVLQQCQEIFSRNRQPVEIVRSAGAESTMPWERADPRSWIVQPARFAVAQTGSPSNYDWIGVRLRSPLLRPWEMNDPGTDVRLCIGALRMTLLVHVNSTCPFDVLVRTYDMTLTHVKKMVTLVWLFERDMLLNLRPDLRDDTPGRLQPVTTHSVLATRPLEGVDNSRPQPQAFGEAMDRHVPRLHDDAMQEHVQRVWACSTLNELASALRSSDGQPLAFSLHTCPDEEPGEMAFSLITAFRYALWHPYDNVDVSESWVELARTMCQVMIVSSRQFKRSNRRADQIIDGFRQSNASKSERWMRLAERLSLPVDTYRWWDEVVQQYRPHGRLTQRKLDKRPALGQIPELSMYRSR</sequence>
<keyword evidence="2" id="KW-1185">Reference proteome</keyword>
<accession>A0A2C5YNE9</accession>
<gene>
    <name evidence="1" type="ORF">CDD80_6981</name>
</gene>
<dbReference type="Proteomes" id="UP000226431">
    <property type="component" value="Unassembled WGS sequence"/>
</dbReference>
<evidence type="ECO:0000313" key="1">
    <source>
        <dbReference type="EMBL" id="PHH69143.1"/>
    </source>
</evidence>
<evidence type="ECO:0000313" key="2">
    <source>
        <dbReference type="Proteomes" id="UP000226431"/>
    </source>
</evidence>
<organism evidence="1 2">
    <name type="scientific">Ophiocordyceps camponoti-rufipedis</name>
    <dbReference type="NCBI Taxonomy" id="2004952"/>
    <lineage>
        <taxon>Eukaryota</taxon>
        <taxon>Fungi</taxon>
        <taxon>Dikarya</taxon>
        <taxon>Ascomycota</taxon>
        <taxon>Pezizomycotina</taxon>
        <taxon>Sordariomycetes</taxon>
        <taxon>Hypocreomycetidae</taxon>
        <taxon>Hypocreales</taxon>
        <taxon>Ophiocordycipitaceae</taxon>
        <taxon>Ophiocordyceps</taxon>
    </lineage>
</organism>